<reference evidence="4 5" key="1">
    <citation type="submission" date="2018-07" db="EMBL/GenBank/DDBJ databases">
        <authorList>
            <person name="Zhang Y."/>
            <person name="Wang L."/>
            <person name="Ma S."/>
        </authorList>
    </citation>
    <scope>NUCLEOTIDE SEQUENCE [LARGE SCALE GENOMIC DNA]</scope>
    <source>
        <strain evidence="4 5">4-2</strain>
    </source>
</reference>
<dbReference type="Gene3D" id="3.90.76.10">
    <property type="entry name" value="Dipeptide-binding Protein, Domain 1"/>
    <property type="match status" value="1"/>
</dbReference>
<organism evidence="4 5">
    <name type="scientific">Paracoccus alkanivorans</name>
    <dbReference type="NCBI Taxonomy" id="2116655"/>
    <lineage>
        <taxon>Bacteria</taxon>
        <taxon>Pseudomonadati</taxon>
        <taxon>Pseudomonadota</taxon>
        <taxon>Alphaproteobacteria</taxon>
        <taxon>Rhodobacterales</taxon>
        <taxon>Paracoccaceae</taxon>
        <taxon>Paracoccus</taxon>
    </lineage>
</organism>
<dbReference type="GO" id="GO:0043190">
    <property type="term" value="C:ATP-binding cassette (ABC) transporter complex"/>
    <property type="evidence" value="ECO:0007669"/>
    <property type="project" value="InterPro"/>
</dbReference>
<dbReference type="EMBL" id="QOKZ01000001">
    <property type="protein sequence ID" value="RMC37587.1"/>
    <property type="molecule type" value="Genomic_DNA"/>
</dbReference>
<dbReference type="InterPro" id="IPR000914">
    <property type="entry name" value="SBP_5_dom"/>
</dbReference>
<gene>
    <name evidence="4" type="ORF">C9E81_02230</name>
</gene>
<dbReference type="Gene3D" id="3.10.105.10">
    <property type="entry name" value="Dipeptide-binding Protein, Domain 3"/>
    <property type="match status" value="1"/>
</dbReference>
<evidence type="ECO:0000259" key="3">
    <source>
        <dbReference type="Pfam" id="PF00496"/>
    </source>
</evidence>
<feature type="domain" description="Solute-binding protein family 5" evidence="3">
    <location>
        <begin position="86"/>
        <end position="438"/>
    </location>
</feature>
<keyword evidence="5" id="KW-1185">Reference proteome</keyword>
<dbReference type="RefSeq" id="WP_122110673.1">
    <property type="nucleotide sequence ID" value="NZ_QOKZ01000001.1"/>
</dbReference>
<sequence>MTWKLGELPKALPPLRRRQVLTGMAGGAALAILPRSALSQGGKVLKIRGNANPSSLDPATGGAGSDHVYLYNFYDTLVDWEAGTLTPKPGLATAWKFEDPTTLVLTLQEGVSFHDGTPFNAAAVKFNLDRNRMAGISNIKQDVASISEVEATDDLTVTIRLAAPDTALPLILSDRAGMMVSPEALGNDPEANMDRGPVGTGPWQFGTWTDGEKITGTRFADHWRNGIPGVDGIEILVIPETATGLRAVQSGQVNIAYQLSENQQPLIDRMPNLELVSGPTLYIYQLYVNSSRGPLQDPRVRKALSMAIDREAYVNATQAGIGEPAYMNLPKAHWAWSEEVAKLTVYDPEQARSLLEEAGFADGLDLDLRGYPDQASVQRQEVILAQWAKIGVTGRFQNAPIAEASGRFFGEEKLGDLLLSAWTGRPDPSLTYALMYSEDSYYNPGRVAPPEGYMEALQASRETDDQAERVAALATAQKLAMEAQLCIPLSVRYEVDAIDSSVRNFNANLLGKPKFRDVTLG</sequence>
<dbReference type="GO" id="GO:0015833">
    <property type="term" value="P:peptide transport"/>
    <property type="evidence" value="ECO:0007669"/>
    <property type="project" value="TreeGrafter"/>
</dbReference>
<dbReference type="InterPro" id="IPR030678">
    <property type="entry name" value="Peptide/Ni-bd"/>
</dbReference>
<evidence type="ECO:0000313" key="5">
    <source>
        <dbReference type="Proteomes" id="UP000273516"/>
    </source>
</evidence>
<dbReference type="PANTHER" id="PTHR30290">
    <property type="entry name" value="PERIPLASMIC BINDING COMPONENT OF ABC TRANSPORTER"/>
    <property type="match status" value="1"/>
</dbReference>
<comment type="subcellular location">
    <subcellularLocation>
        <location evidence="1">Periplasm</location>
    </subcellularLocation>
</comment>
<dbReference type="InterPro" id="IPR039424">
    <property type="entry name" value="SBP_5"/>
</dbReference>
<protein>
    <submittedName>
        <fullName evidence="4">Peptide ABC transporter</fullName>
    </submittedName>
</protein>
<proteinExistence type="inferred from homology"/>
<dbReference type="AlphaFoldDB" id="A0A3M0N1J7"/>
<evidence type="ECO:0000313" key="4">
    <source>
        <dbReference type="EMBL" id="RMC37587.1"/>
    </source>
</evidence>
<accession>A0A3M0N1J7</accession>
<name>A0A3M0N1J7_9RHOB</name>
<dbReference type="GO" id="GO:0030288">
    <property type="term" value="C:outer membrane-bounded periplasmic space"/>
    <property type="evidence" value="ECO:0007669"/>
    <property type="project" value="UniProtKB-ARBA"/>
</dbReference>
<dbReference type="OrthoDB" id="9803988at2"/>
<dbReference type="Proteomes" id="UP000273516">
    <property type="component" value="Unassembled WGS sequence"/>
</dbReference>
<dbReference type="Gene3D" id="3.40.190.10">
    <property type="entry name" value="Periplasmic binding protein-like II"/>
    <property type="match status" value="1"/>
</dbReference>
<dbReference type="SUPFAM" id="SSF53850">
    <property type="entry name" value="Periplasmic binding protein-like II"/>
    <property type="match status" value="1"/>
</dbReference>
<dbReference type="PIRSF" id="PIRSF002741">
    <property type="entry name" value="MppA"/>
    <property type="match status" value="1"/>
</dbReference>
<dbReference type="Pfam" id="PF00496">
    <property type="entry name" value="SBP_bac_5"/>
    <property type="match status" value="1"/>
</dbReference>
<dbReference type="GO" id="GO:1904680">
    <property type="term" value="F:peptide transmembrane transporter activity"/>
    <property type="evidence" value="ECO:0007669"/>
    <property type="project" value="TreeGrafter"/>
</dbReference>
<comment type="similarity">
    <text evidence="2">Belongs to the bacterial solute-binding protein 5 family.</text>
</comment>
<evidence type="ECO:0000256" key="1">
    <source>
        <dbReference type="ARBA" id="ARBA00004418"/>
    </source>
</evidence>
<comment type="caution">
    <text evidence="4">The sequence shown here is derived from an EMBL/GenBank/DDBJ whole genome shotgun (WGS) entry which is preliminary data.</text>
</comment>
<evidence type="ECO:0000256" key="2">
    <source>
        <dbReference type="ARBA" id="ARBA00005695"/>
    </source>
</evidence>